<comment type="caution">
    <text evidence="1">The sequence shown here is derived from an EMBL/GenBank/DDBJ whole genome shotgun (WGS) entry which is preliminary data.</text>
</comment>
<sequence length="207" mass="23534">MDGKLMVTPEGLLLCREITDSYAERSFDEAFDVDHPVSSSNNTHQSPQQRIFLFNIRNLDSAAKDDEYSVTFKELICVAASDLSALIQVPFENIGMLYGGIIRTGTLKKHAKWKQPQAMLKPKKLDKAERGQSSTVFGRGQLLFLVRRVDRFESARLLAVGHRFSSIANVVDFLARSMEITREELLPWMENMRDNSEKSTFWSLALT</sequence>
<dbReference type="PANTHER" id="PTHR35152:SF1">
    <property type="entry name" value="DOMAIN SIGNALLING PROTEIN, PUTATIVE (AFU_ORTHOLOGUE AFUA_5G11310)-RELATED"/>
    <property type="match status" value="1"/>
</dbReference>
<evidence type="ECO:0000313" key="1">
    <source>
        <dbReference type="EMBL" id="KAL2055357.1"/>
    </source>
</evidence>
<keyword evidence="2" id="KW-1185">Reference proteome</keyword>
<proteinExistence type="predicted"/>
<organism evidence="1 2">
    <name type="scientific">Lepraria finkii</name>
    <dbReference type="NCBI Taxonomy" id="1340010"/>
    <lineage>
        <taxon>Eukaryota</taxon>
        <taxon>Fungi</taxon>
        <taxon>Dikarya</taxon>
        <taxon>Ascomycota</taxon>
        <taxon>Pezizomycotina</taxon>
        <taxon>Lecanoromycetes</taxon>
        <taxon>OSLEUM clade</taxon>
        <taxon>Lecanoromycetidae</taxon>
        <taxon>Lecanorales</taxon>
        <taxon>Lecanorineae</taxon>
        <taxon>Stereocaulaceae</taxon>
        <taxon>Lepraria</taxon>
    </lineage>
</organism>
<evidence type="ECO:0000313" key="2">
    <source>
        <dbReference type="Proteomes" id="UP001590951"/>
    </source>
</evidence>
<name>A0ABR4BBX5_9LECA</name>
<dbReference type="Proteomes" id="UP001590951">
    <property type="component" value="Unassembled WGS sequence"/>
</dbReference>
<protein>
    <submittedName>
        <fullName evidence="1">Uncharacterized protein</fullName>
    </submittedName>
</protein>
<reference evidence="1 2" key="1">
    <citation type="submission" date="2024-09" db="EMBL/GenBank/DDBJ databases">
        <title>Rethinking Asexuality: The Enigmatic Case of Functional Sexual Genes in Lepraria (Stereocaulaceae).</title>
        <authorList>
            <person name="Doellman M."/>
            <person name="Sun Y."/>
            <person name="Barcenas-Pena A."/>
            <person name="Lumbsch H.T."/>
            <person name="Grewe F."/>
        </authorList>
    </citation>
    <scope>NUCLEOTIDE SEQUENCE [LARGE SCALE GENOMIC DNA]</scope>
    <source>
        <strain evidence="1 2">Grewe 0041</strain>
    </source>
</reference>
<dbReference type="EMBL" id="JBHFEH010000011">
    <property type="protein sequence ID" value="KAL2055357.1"/>
    <property type="molecule type" value="Genomic_DNA"/>
</dbReference>
<gene>
    <name evidence="1" type="ORF">ABVK25_004165</name>
</gene>
<accession>A0ABR4BBX5</accession>
<dbReference type="PANTHER" id="PTHR35152">
    <property type="entry name" value="DOMAIN SIGNALLING PROTEIN, PUTATIVE (AFU_ORTHOLOGUE AFUA_5G11310)-RELATED"/>
    <property type="match status" value="1"/>
</dbReference>